<keyword evidence="2" id="KW-0547">Nucleotide-binding</keyword>
<dbReference type="PROSITE" id="PS50893">
    <property type="entry name" value="ABC_TRANSPORTER_2"/>
    <property type="match status" value="1"/>
</dbReference>
<evidence type="ECO:0000256" key="1">
    <source>
        <dbReference type="ARBA" id="ARBA00022448"/>
    </source>
</evidence>
<dbReference type="SUPFAM" id="SSF50331">
    <property type="entry name" value="MOP-like"/>
    <property type="match status" value="1"/>
</dbReference>
<dbReference type="InterPro" id="IPR027417">
    <property type="entry name" value="P-loop_NTPase"/>
</dbReference>
<dbReference type="InterPro" id="IPR008995">
    <property type="entry name" value="Mo/tungstate-bd_C_term_dom"/>
</dbReference>
<evidence type="ECO:0000256" key="2">
    <source>
        <dbReference type="ARBA" id="ARBA00022741"/>
    </source>
</evidence>
<evidence type="ECO:0000256" key="3">
    <source>
        <dbReference type="ARBA" id="ARBA00022840"/>
    </source>
</evidence>
<evidence type="ECO:0000259" key="4">
    <source>
        <dbReference type="PROSITE" id="PS50893"/>
    </source>
</evidence>
<name>A0ABN0UAK0_9PSEU</name>
<dbReference type="PANTHER" id="PTHR42781">
    <property type="entry name" value="SPERMIDINE/PUTRESCINE IMPORT ATP-BINDING PROTEIN POTA"/>
    <property type="match status" value="1"/>
</dbReference>
<dbReference type="InterPro" id="IPR003593">
    <property type="entry name" value="AAA+_ATPase"/>
</dbReference>
<comment type="caution">
    <text evidence="5">The sequence shown here is derived from an EMBL/GenBank/DDBJ whole genome shotgun (WGS) entry which is preliminary data.</text>
</comment>
<reference evidence="5 6" key="1">
    <citation type="journal article" date="2019" name="Int. J. Syst. Evol. Microbiol.">
        <title>The Global Catalogue of Microorganisms (GCM) 10K type strain sequencing project: providing services to taxonomists for standard genome sequencing and annotation.</title>
        <authorList>
            <consortium name="The Broad Institute Genomics Platform"/>
            <consortium name="The Broad Institute Genome Sequencing Center for Infectious Disease"/>
            <person name="Wu L."/>
            <person name="Ma J."/>
        </authorList>
    </citation>
    <scope>NUCLEOTIDE SEQUENCE [LARGE SCALE GENOMIC DNA]</scope>
    <source>
        <strain evidence="5 6">JCM 3380</strain>
    </source>
</reference>
<protein>
    <submittedName>
        <fullName evidence="5">ABC transporter ATP-binding protein</fullName>
    </submittedName>
</protein>
<dbReference type="GO" id="GO:0005524">
    <property type="term" value="F:ATP binding"/>
    <property type="evidence" value="ECO:0007669"/>
    <property type="project" value="UniProtKB-KW"/>
</dbReference>
<dbReference type="PROSITE" id="PS00211">
    <property type="entry name" value="ABC_TRANSPORTER_1"/>
    <property type="match status" value="1"/>
</dbReference>
<feature type="domain" description="ABC transporter" evidence="4">
    <location>
        <begin position="5"/>
        <end position="236"/>
    </location>
</feature>
<evidence type="ECO:0000313" key="5">
    <source>
        <dbReference type="EMBL" id="GAA0244151.1"/>
    </source>
</evidence>
<dbReference type="Pfam" id="PF00005">
    <property type="entry name" value="ABC_tran"/>
    <property type="match status" value="1"/>
</dbReference>
<keyword evidence="1" id="KW-0813">Transport</keyword>
<gene>
    <name evidence="5" type="ORF">GCM10010492_49260</name>
</gene>
<dbReference type="InterPro" id="IPR017871">
    <property type="entry name" value="ABC_transporter-like_CS"/>
</dbReference>
<evidence type="ECO:0000313" key="6">
    <source>
        <dbReference type="Proteomes" id="UP001500416"/>
    </source>
</evidence>
<dbReference type="SUPFAM" id="SSF52540">
    <property type="entry name" value="P-loop containing nucleoside triphosphate hydrolases"/>
    <property type="match status" value="1"/>
</dbReference>
<sequence>MTPAVELRDVSVHFGRTVALEGLGLSVAAGETLALLGPSGSGKSTALKAIAGFLRPTSGRVLLGGRDVTDLPPNRRGLGVVVQSYALFPHMKVFDNVAFGLHARRMPRREVAARVAEVLDLVGMGSFGGRYPRQLSGGQQQRVAIARALAIRPPVLLLDEPLSALDAALREEMVAELLRLRAELPGTAVVYVTHDQGEALALADRIAVMRDARLVEVGATEALYHRPAESFTASFLGASNLIPVEVVDAETVRVGGVSVKASASGVEGPVVLGVRPHRVGVREYRGSGLAARLVAVQWRGTGFRLELELEPGLESGVGPVLGVGRRVRADVVDVGGLAVGALVEVSIPDGCPLVRVA</sequence>
<dbReference type="Gene3D" id="3.40.50.300">
    <property type="entry name" value="P-loop containing nucleotide triphosphate hydrolases"/>
    <property type="match status" value="1"/>
</dbReference>
<dbReference type="SMART" id="SM00382">
    <property type="entry name" value="AAA"/>
    <property type="match status" value="1"/>
</dbReference>
<dbReference type="InterPro" id="IPR050093">
    <property type="entry name" value="ABC_SmlMolc_Importer"/>
</dbReference>
<keyword evidence="6" id="KW-1185">Reference proteome</keyword>
<dbReference type="InterPro" id="IPR003439">
    <property type="entry name" value="ABC_transporter-like_ATP-bd"/>
</dbReference>
<dbReference type="PANTHER" id="PTHR42781:SF4">
    <property type="entry name" value="SPERMIDINE_PUTRESCINE IMPORT ATP-BINDING PROTEIN POTA"/>
    <property type="match status" value="1"/>
</dbReference>
<accession>A0ABN0UAK0</accession>
<proteinExistence type="predicted"/>
<dbReference type="Proteomes" id="UP001500416">
    <property type="component" value="Unassembled WGS sequence"/>
</dbReference>
<dbReference type="EMBL" id="BAAABU010000012">
    <property type="protein sequence ID" value="GAA0244151.1"/>
    <property type="molecule type" value="Genomic_DNA"/>
</dbReference>
<keyword evidence="3 5" id="KW-0067">ATP-binding</keyword>
<organism evidence="5 6">
    <name type="scientific">Saccharothrix mutabilis subsp. mutabilis</name>
    <dbReference type="NCBI Taxonomy" id="66855"/>
    <lineage>
        <taxon>Bacteria</taxon>
        <taxon>Bacillati</taxon>
        <taxon>Actinomycetota</taxon>
        <taxon>Actinomycetes</taxon>
        <taxon>Pseudonocardiales</taxon>
        <taxon>Pseudonocardiaceae</taxon>
        <taxon>Saccharothrix</taxon>
    </lineage>
</organism>